<evidence type="ECO:0000256" key="1">
    <source>
        <dbReference type="SAM" id="MobiDB-lite"/>
    </source>
</evidence>
<dbReference type="EMBL" id="ML979014">
    <property type="protein sequence ID" value="KAF1922818.1"/>
    <property type="molecule type" value="Genomic_DNA"/>
</dbReference>
<dbReference type="RefSeq" id="XP_033443071.1">
    <property type="nucleotide sequence ID" value="XM_033589435.1"/>
</dbReference>
<name>A0A6A5R6J6_9PLEO</name>
<gene>
    <name evidence="2" type="ORF">M421DRAFT_337531</name>
</gene>
<dbReference type="Proteomes" id="UP000800082">
    <property type="component" value="Unassembled WGS sequence"/>
</dbReference>
<dbReference type="AlphaFoldDB" id="A0A6A5R6J6"/>
<evidence type="ECO:0000313" key="3">
    <source>
        <dbReference type="Proteomes" id="UP000800082"/>
    </source>
</evidence>
<sequence>MGWETLPKHKICGPGHGEDGVTPRDDDALECHEGFNPCGDLLRLHHQGPVVPYRQEPIWRLGVTMEYERRRVNSVNQIAKKDRTRLGRSSQRGSSEGDRPMCPRRGSGRGRNWRNGEESGLRIRSQRPRHIQFFFSVQYHELQDISRLTN</sequence>
<evidence type="ECO:0000313" key="2">
    <source>
        <dbReference type="EMBL" id="KAF1922818.1"/>
    </source>
</evidence>
<reference evidence="2" key="1">
    <citation type="journal article" date="2020" name="Stud. Mycol.">
        <title>101 Dothideomycetes genomes: a test case for predicting lifestyles and emergence of pathogens.</title>
        <authorList>
            <person name="Haridas S."/>
            <person name="Albert R."/>
            <person name="Binder M."/>
            <person name="Bloem J."/>
            <person name="Labutti K."/>
            <person name="Salamov A."/>
            <person name="Andreopoulos B."/>
            <person name="Baker S."/>
            <person name="Barry K."/>
            <person name="Bills G."/>
            <person name="Bluhm B."/>
            <person name="Cannon C."/>
            <person name="Castanera R."/>
            <person name="Culley D."/>
            <person name="Daum C."/>
            <person name="Ezra D."/>
            <person name="Gonzalez J."/>
            <person name="Henrissat B."/>
            <person name="Kuo A."/>
            <person name="Liang C."/>
            <person name="Lipzen A."/>
            <person name="Lutzoni F."/>
            <person name="Magnuson J."/>
            <person name="Mondo S."/>
            <person name="Nolan M."/>
            <person name="Ohm R."/>
            <person name="Pangilinan J."/>
            <person name="Park H.-J."/>
            <person name="Ramirez L."/>
            <person name="Alfaro M."/>
            <person name="Sun H."/>
            <person name="Tritt A."/>
            <person name="Yoshinaga Y."/>
            <person name="Zwiers L.-H."/>
            <person name="Turgeon B."/>
            <person name="Goodwin S."/>
            <person name="Spatafora J."/>
            <person name="Crous P."/>
            <person name="Grigoriev I."/>
        </authorList>
    </citation>
    <scope>NUCLEOTIDE SEQUENCE</scope>
    <source>
        <strain evidence="2">CBS 183.55</strain>
    </source>
</reference>
<organism evidence="2 3">
    <name type="scientific">Didymella exigua CBS 183.55</name>
    <dbReference type="NCBI Taxonomy" id="1150837"/>
    <lineage>
        <taxon>Eukaryota</taxon>
        <taxon>Fungi</taxon>
        <taxon>Dikarya</taxon>
        <taxon>Ascomycota</taxon>
        <taxon>Pezizomycotina</taxon>
        <taxon>Dothideomycetes</taxon>
        <taxon>Pleosporomycetidae</taxon>
        <taxon>Pleosporales</taxon>
        <taxon>Pleosporineae</taxon>
        <taxon>Didymellaceae</taxon>
        <taxon>Didymella</taxon>
    </lineage>
</organism>
<accession>A0A6A5R6J6</accession>
<protein>
    <submittedName>
        <fullName evidence="2">Uncharacterized protein</fullName>
    </submittedName>
</protein>
<feature type="region of interest" description="Disordered" evidence="1">
    <location>
        <begin position="73"/>
        <end position="121"/>
    </location>
</feature>
<dbReference type="GeneID" id="54347082"/>
<proteinExistence type="predicted"/>
<keyword evidence="3" id="KW-1185">Reference proteome</keyword>
<feature type="region of interest" description="Disordered" evidence="1">
    <location>
        <begin position="1"/>
        <end position="23"/>
    </location>
</feature>